<accession>A0A087AQJ6</accession>
<dbReference type="GO" id="GO:0097527">
    <property type="term" value="P:necroptotic signaling pathway"/>
    <property type="evidence" value="ECO:0007669"/>
    <property type="project" value="TreeGrafter"/>
</dbReference>
<dbReference type="GO" id="GO:0005524">
    <property type="term" value="F:ATP binding"/>
    <property type="evidence" value="ECO:0007669"/>
    <property type="project" value="UniProtKB-UniRule"/>
</dbReference>
<sequence>MNPQLQLKEFLHEFDDKEISQAYLNLYDDQQDFQRVLAWMHECYNNAFDFMNYKAPHGSGGHFNADDSRQLIETNERLTDLQRLTAKSGKVLHIDADYQRVIDSSIEWLMPSYGSEIPKDITPIRIEKYDSIFNVEDTSINIGSTKNAKLHLIGSGSYATVHKFTDPEYGITFARKKLKKTADEKEKQRFRREYSLMKQFDYPYVLKVYAIDESNNSYIMEYCEHTLKDFIAHNNAKLRFEWRRKLAMQFLYAMKFLHSNGIMHRDLSYKNVLVHTYKSGGAFAVKVSDFGLAKTENSELTSTGSVMKGSIKDPALGSFREFRAINDIYAIGFILNYIFTGRENLPEDDSPVSKVVQKCSDSHPSRRYQNVSEIIAAVKKLPNQS</sequence>
<evidence type="ECO:0000256" key="2">
    <source>
        <dbReference type="ARBA" id="ARBA00022840"/>
    </source>
</evidence>
<dbReference type="GO" id="GO:0004674">
    <property type="term" value="F:protein serine/threonine kinase activity"/>
    <property type="evidence" value="ECO:0007669"/>
    <property type="project" value="UniProtKB-KW"/>
</dbReference>
<dbReference type="PROSITE" id="PS00107">
    <property type="entry name" value="PROTEIN_KINASE_ATP"/>
    <property type="match status" value="1"/>
</dbReference>
<keyword evidence="5" id="KW-0418">Kinase</keyword>
<evidence type="ECO:0000313" key="5">
    <source>
        <dbReference type="EMBL" id="KFI61046.1"/>
    </source>
</evidence>
<dbReference type="InterPro" id="IPR000719">
    <property type="entry name" value="Prot_kinase_dom"/>
</dbReference>
<evidence type="ECO:0000256" key="3">
    <source>
        <dbReference type="PROSITE-ProRule" id="PRU10141"/>
    </source>
</evidence>
<dbReference type="PANTHER" id="PTHR44329">
    <property type="entry name" value="SERINE/THREONINE-PROTEIN KINASE TNNI3K-RELATED"/>
    <property type="match status" value="1"/>
</dbReference>
<dbReference type="InterPro" id="IPR051681">
    <property type="entry name" value="Ser/Thr_Kinases-Pseudokinases"/>
</dbReference>
<reference evidence="5 6" key="1">
    <citation type="submission" date="2014-03" db="EMBL/GenBank/DDBJ databases">
        <title>Genomics of Bifidobacteria.</title>
        <authorList>
            <person name="Ventura M."/>
            <person name="Milani C."/>
            <person name="Lugli G.A."/>
        </authorList>
    </citation>
    <scope>NUCLEOTIDE SEQUENCE [LARGE SCALE GENOMIC DNA]</scope>
    <source>
        <strain evidence="5 6">LMG 11586</strain>
    </source>
</reference>
<dbReference type="EC" id="2.7.11.1" evidence="5"/>
<dbReference type="InterPro" id="IPR011009">
    <property type="entry name" value="Kinase-like_dom_sf"/>
</dbReference>
<feature type="domain" description="Protein kinase" evidence="4">
    <location>
        <begin position="147"/>
        <end position="385"/>
    </location>
</feature>
<evidence type="ECO:0000313" key="6">
    <source>
        <dbReference type="Proteomes" id="UP000029046"/>
    </source>
</evidence>
<evidence type="ECO:0000259" key="4">
    <source>
        <dbReference type="PROSITE" id="PS50011"/>
    </source>
</evidence>
<feature type="binding site" evidence="3">
    <location>
        <position position="176"/>
    </location>
    <ligand>
        <name>ATP</name>
        <dbReference type="ChEBI" id="CHEBI:30616"/>
    </ligand>
</feature>
<keyword evidence="6" id="KW-1185">Reference proteome</keyword>
<dbReference type="Gene3D" id="1.10.510.10">
    <property type="entry name" value="Transferase(Phosphotransferase) domain 1"/>
    <property type="match status" value="1"/>
</dbReference>
<dbReference type="RefSeq" id="WP_081929359.1">
    <property type="nucleotide sequence ID" value="NZ_JGYX01000002.1"/>
</dbReference>
<evidence type="ECO:0000256" key="1">
    <source>
        <dbReference type="ARBA" id="ARBA00022741"/>
    </source>
</evidence>
<protein>
    <submittedName>
        <fullName evidence="5">Serine/threonine protein kinase</fullName>
        <ecNumber evidence="5">2.7.11.1</ecNumber>
    </submittedName>
</protein>
<keyword evidence="1 3" id="KW-0547">Nucleotide-binding</keyword>
<dbReference type="PROSITE" id="PS00109">
    <property type="entry name" value="PROTEIN_KINASE_TYR"/>
    <property type="match status" value="1"/>
</dbReference>
<keyword evidence="2 3" id="KW-0067">ATP-binding</keyword>
<dbReference type="SUPFAM" id="SSF56112">
    <property type="entry name" value="Protein kinase-like (PK-like)"/>
    <property type="match status" value="1"/>
</dbReference>
<comment type="caution">
    <text evidence="5">The sequence shown here is derived from an EMBL/GenBank/DDBJ whole genome shotgun (WGS) entry which is preliminary data.</text>
</comment>
<dbReference type="eggNOG" id="COG0515">
    <property type="taxonomic scope" value="Bacteria"/>
</dbReference>
<dbReference type="PANTHER" id="PTHR44329:SF298">
    <property type="entry name" value="MIXED LINEAGE KINASE DOMAIN-LIKE PROTEIN"/>
    <property type="match status" value="1"/>
</dbReference>
<dbReference type="PROSITE" id="PS50011">
    <property type="entry name" value="PROTEIN_KINASE_DOM"/>
    <property type="match status" value="1"/>
</dbReference>
<dbReference type="InterPro" id="IPR008266">
    <property type="entry name" value="Tyr_kinase_AS"/>
</dbReference>
<dbReference type="InterPro" id="IPR017441">
    <property type="entry name" value="Protein_kinase_ATP_BS"/>
</dbReference>
<dbReference type="AlphaFoldDB" id="A0A087AQJ6"/>
<proteinExistence type="predicted"/>
<dbReference type="Proteomes" id="UP000029046">
    <property type="component" value="Unassembled WGS sequence"/>
</dbReference>
<organism evidence="5 6">
    <name type="scientific">Bifidobacterium pullorum subsp. gallinarum</name>
    <dbReference type="NCBI Taxonomy" id="78344"/>
    <lineage>
        <taxon>Bacteria</taxon>
        <taxon>Bacillati</taxon>
        <taxon>Actinomycetota</taxon>
        <taxon>Actinomycetes</taxon>
        <taxon>Bifidobacteriales</taxon>
        <taxon>Bifidobacteriaceae</taxon>
        <taxon>Bifidobacterium</taxon>
    </lineage>
</organism>
<gene>
    <name evidence="5" type="ORF">BIGA_0474</name>
</gene>
<dbReference type="OrthoDB" id="9762169at2"/>
<name>A0A087AQJ6_9BIFI</name>
<keyword evidence="5" id="KW-0808">Transferase</keyword>
<dbReference type="EMBL" id="JGYX01000002">
    <property type="protein sequence ID" value="KFI61046.1"/>
    <property type="molecule type" value="Genomic_DNA"/>
</dbReference>
<keyword evidence="5" id="KW-0723">Serine/threonine-protein kinase</keyword>
<dbReference type="Pfam" id="PF00069">
    <property type="entry name" value="Pkinase"/>
    <property type="match status" value="1"/>
</dbReference>